<dbReference type="GO" id="GO:0030435">
    <property type="term" value="P:sporulation resulting in formation of a cellular spore"/>
    <property type="evidence" value="ECO:0007669"/>
    <property type="project" value="UniProtKB-KW"/>
</dbReference>
<dbReference type="Gene3D" id="2.30.31.20">
    <property type="entry name" value="Sporulation-specific cell division protein SsgB"/>
    <property type="match status" value="1"/>
</dbReference>
<sequence length="146" mass="15925">MHKDLKLILGAPQVVTEAMQMAFVDTEGTSTPLEASFEFNPTDPYAVSILFHGEPVPVRWTFARDLLVEGFYEPTGDGDVHVWPCLSSTGNAVVILELNSPSGEVLIQVSSRPISAFIQRMLASVPQGAEADLVDFDSELAELFRS</sequence>
<evidence type="ECO:0000256" key="1">
    <source>
        <dbReference type="ARBA" id="ARBA00004431"/>
    </source>
</evidence>
<keyword evidence="8" id="KW-1185">Reference proteome</keyword>
<organism evidence="7 8">
    <name type="scientific">Nocardioides marmoriginsengisoli</name>
    <dbReference type="NCBI Taxonomy" id="661483"/>
    <lineage>
        <taxon>Bacteria</taxon>
        <taxon>Bacillati</taxon>
        <taxon>Actinomycetota</taxon>
        <taxon>Actinomycetes</taxon>
        <taxon>Propionibacteriales</taxon>
        <taxon>Nocardioidaceae</taxon>
        <taxon>Nocardioides</taxon>
    </lineage>
</organism>
<keyword evidence="3 7" id="KW-0132">Cell division</keyword>
<dbReference type="AlphaFoldDB" id="A0A3N0CLD7"/>
<dbReference type="InterPro" id="IPR006776">
    <property type="entry name" value="SsgB"/>
</dbReference>
<dbReference type="InterPro" id="IPR038658">
    <property type="entry name" value="SsgB_sf"/>
</dbReference>
<evidence type="ECO:0000256" key="4">
    <source>
        <dbReference type="ARBA" id="ARBA00022969"/>
    </source>
</evidence>
<name>A0A3N0CLD7_9ACTN</name>
<keyword evidence="5" id="KW-0717">Septation</keyword>
<gene>
    <name evidence="7" type="ORF">EFK50_06380</name>
</gene>
<dbReference type="GO" id="GO:0000917">
    <property type="term" value="P:division septum assembly"/>
    <property type="evidence" value="ECO:0007669"/>
    <property type="project" value="UniProtKB-KW"/>
</dbReference>
<evidence type="ECO:0000256" key="5">
    <source>
        <dbReference type="ARBA" id="ARBA00023210"/>
    </source>
</evidence>
<comment type="caution">
    <text evidence="7">The sequence shown here is derived from an EMBL/GenBank/DDBJ whole genome shotgun (WGS) entry which is preliminary data.</text>
</comment>
<dbReference type="RefSeq" id="WP_123226735.1">
    <property type="nucleotide sequence ID" value="NZ_RJSE01000005.1"/>
</dbReference>
<reference evidence="7 8" key="1">
    <citation type="submission" date="2018-11" db="EMBL/GenBank/DDBJ databases">
        <authorList>
            <person name="Li F."/>
        </authorList>
    </citation>
    <scope>NUCLEOTIDE SEQUENCE [LARGE SCALE GENOMIC DNA]</scope>
    <source>
        <strain evidence="7 8">Gsoil 097</strain>
    </source>
</reference>
<dbReference type="OrthoDB" id="3853096at2"/>
<evidence type="ECO:0000256" key="6">
    <source>
        <dbReference type="ARBA" id="ARBA00023306"/>
    </source>
</evidence>
<dbReference type="GO" id="GO:0030428">
    <property type="term" value="C:cell septum"/>
    <property type="evidence" value="ECO:0007669"/>
    <property type="project" value="UniProtKB-SubCell"/>
</dbReference>
<keyword evidence="6" id="KW-0131">Cell cycle</keyword>
<evidence type="ECO:0000313" key="7">
    <source>
        <dbReference type="EMBL" id="RNL64159.1"/>
    </source>
</evidence>
<comment type="subcellular location">
    <subcellularLocation>
        <location evidence="1">Cell septum</location>
    </subcellularLocation>
</comment>
<evidence type="ECO:0000313" key="8">
    <source>
        <dbReference type="Proteomes" id="UP000267128"/>
    </source>
</evidence>
<dbReference type="Pfam" id="PF04686">
    <property type="entry name" value="SsgA"/>
    <property type="match status" value="1"/>
</dbReference>
<dbReference type="Proteomes" id="UP000267128">
    <property type="component" value="Unassembled WGS sequence"/>
</dbReference>
<comment type="similarity">
    <text evidence="2">Belongs to the SsgA family.</text>
</comment>
<keyword evidence="4" id="KW-0749">Sporulation</keyword>
<dbReference type="EMBL" id="RJSE01000005">
    <property type="protein sequence ID" value="RNL64159.1"/>
    <property type="molecule type" value="Genomic_DNA"/>
</dbReference>
<evidence type="ECO:0000256" key="3">
    <source>
        <dbReference type="ARBA" id="ARBA00022618"/>
    </source>
</evidence>
<evidence type="ECO:0000256" key="2">
    <source>
        <dbReference type="ARBA" id="ARBA00009323"/>
    </source>
</evidence>
<accession>A0A3N0CLD7</accession>
<proteinExistence type="inferred from homology"/>
<protein>
    <submittedName>
        <fullName evidence="7">SsgA family sporulation/cell division regulator</fullName>
    </submittedName>
</protein>